<dbReference type="OrthoDB" id="7765170at2759"/>
<comment type="caution">
    <text evidence="1">The sequence shown here is derived from an EMBL/GenBank/DDBJ whole genome shotgun (WGS) entry which is preliminary data.</text>
</comment>
<dbReference type="AlphaFoldDB" id="A0A8H3R2T7"/>
<dbReference type="Proteomes" id="UP000615446">
    <property type="component" value="Unassembled WGS sequence"/>
</dbReference>
<evidence type="ECO:0000313" key="2">
    <source>
        <dbReference type="Proteomes" id="UP000615446"/>
    </source>
</evidence>
<evidence type="ECO:0000313" key="1">
    <source>
        <dbReference type="EMBL" id="GET01272.1"/>
    </source>
</evidence>
<gene>
    <name evidence="1" type="ORF">RCL2_002769100</name>
</gene>
<sequence>MIWNKHIRNNGRHGLAYMEVRDKRVVEDDPLTEHEWLEMLESTNNKSTSGISSIGRKIKIITAYRLTDAFTASDRINQGENKGKAEKIVSIVNEFFDINNVKINGKKLKIIIVNLKESNVDNRSLEIGKNKDKVIANKGSVPIRILGVWFKADKEDEYTEAIVKKEISMIVIAIRRKHIIHAQAIYIVNNVLLPKLEDHHLESEEIFRPVIKEVKHKTQLPSNCHNNILHYSAQDKLKNLCRNQVGMQITEFLVALNFKSKQADILKIRLKKAQLKLNITTCILLMESDITVLNKIQNNHAYNVMRKAHDYLFKFQPLAESKEWEVQVIGSSESSGIFNTWCTTTGHPRHIRHTHMATDLVSNHQDNSDYKVIKDILEIRNHLDKQQILEYTPSYIQMPDYNTALIQNTLASNEVILQHIIILHELKTTFNPSNIINIYINGSLTDHFNANLNDFTKHMGTGWMIINNRNEVILECSSSITECKQLEIKFIKVKDHIGIKGNEEADRVAKKEREKSTCITIKDIQQKDLMYDIYWNDTTSIIEEEVTWAFFKKIQDLIAQHQQQITGSSNI</sequence>
<accession>A0A8H3R2T7</accession>
<organism evidence="1 2">
    <name type="scientific">Rhizophagus clarus</name>
    <dbReference type="NCBI Taxonomy" id="94130"/>
    <lineage>
        <taxon>Eukaryota</taxon>
        <taxon>Fungi</taxon>
        <taxon>Fungi incertae sedis</taxon>
        <taxon>Mucoromycota</taxon>
        <taxon>Glomeromycotina</taxon>
        <taxon>Glomeromycetes</taxon>
        <taxon>Glomerales</taxon>
        <taxon>Glomeraceae</taxon>
        <taxon>Rhizophagus</taxon>
    </lineage>
</organism>
<protein>
    <recommendedName>
        <fullName evidence="3">RNase H type-1 domain-containing protein</fullName>
    </recommendedName>
</protein>
<evidence type="ECO:0008006" key="3">
    <source>
        <dbReference type="Google" id="ProtNLM"/>
    </source>
</evidence>
<dbReference type="InterPro" id="IPR012337">
    <property type="entry name" value="RNaseH-like_sf"/>
</dbReference>
<name>A0A8H3R2T7_9GLOM</name>
<dbReference type="Gene3D" id="3.30.420.10">
    <property type="entry name" value="Ribonuclease H-like superfamily/Ribonuclease H"/>
    <property type="match status" value="1"/>
</dbReference>
<reference evidence="1" key="1">
    <citation type="submission" date="2019-10" db="EMBL/GenBank/DDBJ databases">
        <title>Conservation and host-specific expression of non-tandemly repeated heterogenous ribosome RNA gene in arbuscular mycorrhizal fungi.</title>
        <authorList>
            <person name="Maeda T."/>
            <person name="Kobayashi Y."/>
            <person name="Nakagawa T."/>
            <person name="Ezawa T."/>
            <person name="Yamaguchi K."/>
            <person name="Bino T."/>
            <person name="Nishimoto Y."/>
            <person name="Shigenobu S."/>
            <person name="Kawaguchi M."/>
        </authorList>
    </citation>
    <scope>NUCLEOTIDE SEQUENCE</scope>
    <source>
        <strain evidence="1">HR1</strain>
    </source>
</reference>
<dbReference type="EMBL" id="BLAL01000298">
    <property type="protein sequence ID" value="GET01272.1"/>
    <property type="molecule type" value="Genomic_DNA"/>
</dbReference>
<proteinExistence type="predicted"/>
<dbReference type="InterPro" id="IPR036397">
    <property type="entry name" value="RNaseH_sf"/>
</dbReference>
<dbReference type="SUPFAM" id="SSF53098">
    <property type="entry name" value="Ribonuclease H-like"/>
    <property type="match status" value="1"/>
</dbReference>
<dbReference type="GO" id="GO:0003676">
    <property type="term" value="F:nucleic acid binding"/>
    <property type="evidence" value="ECO:0007669"/>
    <property type="project" value="InterPro"/>
</dbReference>